<keyword evidence="2" id="KW-1185">Reference proteome</keyword>
<protein>
    <submittedName>
        <fullName evidence="1">Uncharacterized protein</fullName>
    </submittedName>
</protein>
<reference evidence="1 2" key="1">
    <citation type="submission" date="2021-03" db="EMBL/GenBank/DDBJ databases">
        <title>Sequencing the genomes of 1000 actinobacteria strains.</title>
        <authorList>
            <person name="Klenk H.-P."/>
        </authorList>
    </citation>
    <scope>NUCLEOTIDE SEQUENCE [LARGE SCALE GENOMIC DNA]</scope>
    <source>
        <strain evidence="1 2">DSM 44506</strain>
    </source>
</reference>
<evidence type="ECO:0000313" key="1">
    <source>
        <dbReference type="EMBL" id="MBP2333113.1"/>
    </source>
</evidence>
<organism evidence="1 2">
    <name type="scientific">Corynebacterium freneyi</name>
    <dbReference type="NCBI Taxonomy" id="134034"/>
    <lineage>
        <taxon>Bacteria</taxon>
        <taxon>Bacillati</taxon>
        <taxon>Actinomycetota</taxon>
        <taxon>Actinomycetes</taxon>
        <taxon>Mycobacteriales</taxon>
        <taxon>Corynebacteriaceae</taxon>
        <taxon>Corynebacterium</taxon>
    </lineage>
</organism>
<accession>A0ABS4U9B4</accession>
<proteinExistence type="predicted"/>
<dbReference type="EMBL" id="JAGINY010000001">
    <property type="protein sequence ID" value="MBP2333113.1"/>
    <property type="molecule type" value="Genomic_DNA"/>
</dbReference>
<dbReference type="Proteomes" id="UP001519305">
    <property type="component" value="Unassembled WGS sequence"/>
</dbReference>
<sequence length="50" mass="5416">MQVEAKNGMRSRLDFARRGHVPPRRLAAEFACGLYAMVTNTADPASAAPL</sequence>
<gene>
    <name evidence="1" type="ORF">JOF33_001812</name>
</gene>
<name>A0ABS4U9B4_9CORY</name>
<comment type="caution">
    <text evidence="1">The sequence shown here is derived from an EMBL/GenBank/DDBJ whole genome shotgun (WGS) entry which is preliminary data.</text>
</comment>
<evidence type="ECO:0000313" key="2">
    <source>
        <dbReference type="Proteomes" id="UP001519305"/>
    </source>
</evidence>